<dbReference type="AlphaFoldDB" id="A0AAV2T492"/>
<gene>
    <name evidence="4" type="ORF">CDAUBV1_LOCUS3109</name>
</gene>
<keyword evidence="2" id="KW-0732">Signal</keyword>
<dbReference type="PROSITE" id="PS50835">
    <property type="entry name" value="IG_LIKE"/>
    <property type="match status" value="1"/>
</dbReference>
<protein>
    <recommendedName>
        <fullName evidence="3">Ig-like domain-containing protein</fullName>
    </recommendedName>
</protein>
<dbReference type="Proteomes" id="UP001497525">
    <property type="component" value="Unassembled WGS sequence"/>
</dbReference>
<evidence type="ECO:0000313" key="5">
    <source>
        <dbReference type="Proteomes" id="UP001497525"/>
    </source>
</evidence>
<feature type="chain" id="PRO_5043797193" description="Ig-like domain-containing protein" evidence="2">
    <location>
        <begin position="26"/>
        <end position="578"/>
    </location>
</feature>
<proteinExistence type="predicted"/>
<keyword evidence="1" id="KW-0812">Transmembrane</keyword>
<evidence type="ECO:0000256" key="1">
    <source>
        <dbReference type="SAM" id="Phobius"/>
    </source>
</evidence>
<evidence type="ECO:0000256" key="2">
    <source>
        <dbReference type="SAM" id="SignalP"/>
    </source>
</evidence>
<dbReference type="EMBL" id="CAXLJL010000078">
    <property type="protein sequence ID" value="CAL5130906.1"/>
    <property type="molecule type" value="Genomic_DNA"/>
</dbReference>
<sequence length="578" mass="67589">MRRLCVVRLVLIMQCAFLFVHQTHSHNSTSKSWIDPDSCTSTRTAMARKRHHTRLIGPREQNLSFFLICPICSKEDKNDFLWKYVRRPNSKQMFVRAKVKIFDSPWVISENLLKTVKNSDKIQLIDVSCELHFREFDAKTSLGTYVCTHTKERNHPANYIWYHVDQIPPPLTTVLKEIFNETVVKVKDWEQLKLEEGKYTRRLLDYKIWNAQKVGPFLITTKLWKQKPDTGGCGLVTIRQSRRCYICLPATKPEKFSSCQEKEIYRILRDTFDFLVNSPEKNLFGGSQRDHWSRNRAESLGFTIYGNGSHLYVPCEFTLFEGLFNFSDYFSPFPRRGCHVDLKFDVKCGGYKLRDLLDLYKQTEVASLSFELPRLSDFRYIKIQRLVLEGERGLLLHCPVTREVKCDSPKEATVQWKSGNGVTFGKKSLPDENIYVTDGCDLMFEEVHRFDIDIYYCYVRESEGQSTEWPVQPKIGYKLQMGEQQGLHWPSGNNVLIGVTVLIIWAVILAAVLSFFTCYDGFQRIWVRTKHLKVTEPKMRQVQATYSPFLDEDAMALRRAAHKYPPRNFRNRQLLSRL</sequence>
<feature type="transmembrane region" description="Helical" evidence="1">
    <location>
        <begin position="495"/>
        <end position="519"/>
    </location>
</feature>
<evidence type="ECO:0000259" key="3">
    <source>
        <dbReference type="PROSITE" id="PS50835"/>
    </source>
</evidence>
<organism evidence="4 5">
    <name type="scientific">Calicophoron daubneyi</name>
    <name type="common">Rumen fluke</name>
    <name type="synonym">Paramphistomum daubneyi</name>
    <dbReference type="NCBI Taxonomy" id="300641"/>
    <lineage>
        <taxon>Eukaryota</taxon>
        <taxon>Metazoa</taxon>
        <taxon>Spiralia</taxon>
        <taxon>Lophotrochozoa</taxon>
        <taxon>Platyhelminthes</taxon>
        <taxon>Trematoda</taxon>
        <taxon>Digenea</taxon>
        <taxon>Plagiorchiida</taxon>
        <taxon>Pronocephalata</taxon>
        <taxon>Paramphistomoidea</taxon>
        <taxon>Paramphistomidae</taxon>
        <taxon>Calicophoron</taxon>
    </lineage>
</organism>
<keyword evidence="1" id="KW-0472">Membrane</keyword>
<reference evidence="4" key="1">
    <citation type="submission" date="2024-06" db="EMBL/GenBank/DDBJ databases">
        <authorList>
            <person name="Liu X."/>
            <person name="Lenzi L."/>
            <person name="Haldenby T S."/>
            <person name="Uol C."/>
        </authorList>
    </citation>
    <scope>NUCLEOTIDE SEQUENCE</scope>
</reference>
<comment type="caution">
    <text evidence="4">The sequence shown here is derived from an EMBL/GenBank/DDBJ whole genome shotgun (WGS) entry which is preliminary data.</text>
</comment>
<dbReference type="InterPro" id="IPR007110">
    <property type="entry name" value="Ig-like_dom"/>
</dbReference>
<keyword evidence="1" id="KW-1133">Transmembrane helix</keyword>
<accession>A0AAV2T492</accession>
<feature type="signal peptide" evidence="2">
    <location>
        <begin position="1"/>
        <end position="25"/>
    </location>
</feature>
<feature type="domain" description="Ig-like" evidence="3">
    <location>
        <begin position="373"/>
        <end position="472"/>
    </location>
</feature>
<name>A0AAV2T492_CALDB</name>
<evidence type="ECO:0000313" key="4">
    <source>
        <dbReference type="EMBL" id="CAL5130906.1"/>
    </source>
</evidence>